<keyword evidence="4" id="KW-1185">Reference proteome</keyword>
<dbReference type="AlphaFoldDB" id="A0A1S9I0M5"/>
<comment type="caution">
    <text evidence="3">The sequence shown here is derived from an EMBL/GenBank/DDBJ whole genome shotgun (WGS) entry which is preliminary data.</text>
</comment>
<keyword evidence="1" id="KW-0472">Membrane</keyword>
<evidence type="ECO:0000313" key="3">
    <source>
        <dbReference type="EMBL" id="OOO63829.1"/>
    </source>
</evidence>
<sequence>MFLQIVKYIGVKGVINLFKFIKGKLRKALEERFVLSAYLFTIIFLFVVNLIYKLGEKIGLFIITII</sequence>
<protein>
    <submittedName>
        <fullName evidence="3">Uncharacterized protein</fullName>
    </submittedName>
</protein>
<name>A0A1S9I0M5_9CLOT</name>
<reference evidence="2 4" key="1">
    <citation type="submission" date="2016-12" db="EMBL/GenBank/DDBJ databases">
        <title>Clostridium tepidum sp. nov., a close relative of Clostridium sporogenes and Clostridium botulinum Group I.</title>
        <authorList>
            <person name="Dobritsa A.P."/>
            <person name="Kutumbaka K."/>
            <person name="Werner K."/>
            <person name="Samadpour M."/>
        </authorList>
    </citation>
    <scope>NUCLEOTIDE SEQUENCE [LARGE SCALE GENOMIC DNA]</scope>
    <source>
        <strain evidence="2 4">PE</strain>
    </source>
</reference>
<dbReference type="EMBL" id="MRAE01000059">
    <property type="protein sequence ID" value="OOO63829.1"/>
    <property type="molecule type" value="Genomic_DNA"/>
</dbReference>
<dbReference type="EMBL" id="MRAD01000010">
    <property type="protein sequence ID" value="OOO61747.1"/>
    <property type="molecule type" value="Genomic_DNA"/>
</dbReference>
<evidence type="ECO:0000256" key="1">
    <source>
        <dbReference type="SAM" id="Phobius"/>
    </source>
</evidence>
<keyword evidence="1" id="KW-0812">Transmembrane</keyword>
<evidence type="ECO:0000313" key="4">
    <source>
        <dbReference type="Proteomes" id="UP000190206"/>
    </source>
</evidence>
<proteinExistence type="predicted"/>
<organism evidence="3 5">
    <name type="scientific">Clostridium tepidum</name>
    <dbReference type="NCBI Taxonomy" id="1962263"/>
    <lineage>
        <taxon>Bacteria</taxon>
        <taxon>Bacillati</taxon>
        <taxon>Bacillota</taxon>
        <taxon>Clostridia</taxon>
        <taxon>Eubacteriales</taxon>
        <taxon>Clostridiaceae</taxon>
        <taxon>Clostridium</taxon>
    </lineage>
</organism>
<reference evidence="3 5" key="2">
    <citation type="submission" date="2016-12" db="EMBL/GenBank/DDBJ databases">
        <title>Clostridium tepidum sp. nov., a close relative of Clostridium sporogenes and Clostridium botulinum Group I.</title>
        <authorList>
            <person name="Dobritsa A.P."/>
            <person name="Kutumbaka K.K."/>
            <person name="Werner K."/>
            <person name="Wiedmann M."/>
            <person name="Asmus A."/>
            <person name="Samadpour M."/>
        </authorList>
    </citation>
    <scope>NUCLEOTIDE SEQUENCE [LARGE SCALE GENOMIC DNA]</scope>
    <source>
        <strain evidence="3 5">IEH 97212</strain>
    </source>
</reference>
<feature type="transmembrane region" description="Helical" evidence="1">
    <location>
        <begin position="33"/>
        <end position="52"/>
    </location>
</feature>
<dbReference type="Proteomes" id="UP000190206">
    <property type="component" value="Unassembled WGS sequence"/>
</dbReference>
<dbReference type="STRING" id="1962263.BS637_10765"/>
<dbReference type="Proteomes" id="UP000190256">
    <property type="component" value="Unassembled WGS sequence"/>
</dbReference>
<gene>
    <name evidence="2" type="ORF">BS637_10765</name>
    <name evidence="3" type="ORF">BS638_13335</name>
</gene>
<keyword evidence="1" id="KW-1133">Transmembrane helix</keyword>
<accession>A0A1S9I0M5</accession>
<evidence type="ECO:0000313" key="5">
    <source>
        <dbReference type="Proteomes" id="UP000190256"/>
    </source>
</evidence>
<evidence type="ECO:0000313" key="2">
    <source>
        <dbReference type="EMBL" id="OOO61747.1"/>
    </source>
</evidence>